<keyword evidence="1" id="KW-0472">Membrane</keyword>
<gene>
    <name evidence="2" type="ORF">ACFOEE_08505</name>
</gene>
<feature type="transmembrane region" description="Helical" evidence="1">
    <location>
        <begin position="16"/>
        <end position="37"/>
    </location>
</feature>
<evidence type="ECO:0000313" key="3">
    <source>
        <dbReference type="Proteomes" id="UP001595453"/>
    </source>
</evidence>
<evidence type="ECO:0000256" key="1">
    <source>
        <dbReference type="SAM" id="Phobius"/>
    </source>
</evidence>
<feature type="transmembrane region" description="Helical" evidence="1">
    <location>
        <begin position="143"/>
        <end position="166"/>
    </location>
</feature>
<proteinExistence type="predicted"/>
<sequence>MAKKLTNKFWFKLHGWCFLPIWLLFCVICLTGTIAVISHELTWLTNPAARAVNPEQLPERSAGELLRLFQEQHPSADVMGLNLREPYLTHVVMFTDSDKPYALAYLNQYTGEVQEVNNGVTFINFMRYLHGWLLFPWQEGYSVGYYLVSAMSILLLGALITGLIVYKKFWKALFNPKLRTHQGPRTFAADFHKLSGVWSIWFMAVMSLTGGWYLAQGIMWHSGYELEPHTVLAADEMPTAPIDSNSNYLTIDQTLQALEPIFPELRPSYIMMPEHNRDTLKISASDGYVLYDDYSINVAVNPVTQHIVAQSSPNDMNLVQTLLHIADPLHYGTWGGLWSKLVWFLFGAILTSMSITGFIMYSIRNKRMQQTGLSETLVGAN</sequence>
<dbReference type="Proteomes" id="UP001595453">
    <property type="component" value="Unassembled WGS sequence"/>
</dbReference>
<dbReference type="EMBL" id="JBHRSD010000014">
    <property type="protein sequence ID" value="MFC3032557.1"/>
    <property type="molecule type" value="Genomic_DNA"/>
</dbReference>
<evidence type="ECO:0000313" key="2">
    <source>
        <dbReference type="EMBL" id="MFC3032557.1"/>
    </source>
</evidence>
<dbReference type="PANTHER" id="PTHR34219">
    <property type="entry name" value="IRON-REGULATED INNER MEMBRANE PROTEIN-RELATED"/>
    <property type="match status" value="1"/>
</dbReference>
<dbReference type="Pfam" id="PF03929">
    <property type="entry name" value="PepSY_TM"/>
    <property type="match status" value="1"/>
</dbReference>
<keyword evidence="3" id="KW-1185">Reference proteome</keyword>
<accession>A0ABV7CJ16</accession>
<reference evidence="3" key="1">
    <citation type="journal article" date="2019" name="Int. J. Syst. Evol. Microbiol.">
        <title>The Global Catalogue of Microorganisms (GCM) 10K type strain sequencing project: providing services to taxonomists for standard genome sequencing and annotation.</title>
        <authorList>
            <consortium name="The Broad Institute Genomics Platform"/>
            <consortium name="The Broad Institute Genome Sequencing Center for Infectious Disease"/>
            <person name="Wu L."/>
            <person name="Ma J."/>
        </authorList>
    </citation>
    <scope>NUCLEOTIDE SEQUENCE [LARGE SCALE GENOMIC DNA]</scope>
    <source>
        <strain evidence="3">KCTC 42730</strain>
    </source>
</reference>
<dbReference type="RefSeq" id="WP_377123181.1">
    <property type="nucleotide sequence ID" value="NZ_JBHRSD010000014.1"/>
</dbReference>
<keyword evidence="1" id="KW-0812">Transmembrane</keyword>
<feature type="transmembrane region" description="Helical" evidence="1">
    <location>
        <begin position="194"/>
        <end position="215"/>
    </location>
</feature>
<dbReference type="InterPro" id="IPR005625">
    <property type="entry name" value="PepSY-ass_TM"/>
</dbReference>
<organism evidence="2 3">
    <name type="scientific">Pseudoalteromonas fenneropenaei</name>
    <dbReference type="NCBI Taxonomy" id="1737459"/>
    <lineage>
        <taxon>Bacteria</taxon>
        <taxon>Pseudomonadati</taxon>
        <taxon>Pseudomonadota</taxon>
        <taxon>Gammaproteobacteria</taxon>
        <taxon>Alteromonadales</taxon>
        <taxon>Pseudoalteromonadaceae</taxon>
        <taxon>Pseudoalteromonas</taxon>
    </lineage>
</organism>
<keyword evidence="1" id="KW-1133">Transmembrane helix</keyword>
<dbReference type="PANTHER" id="PTHR34219:SF8">
    <property type="entry name" value="PEPSY DOMAIN-CONTAINING PROTEIN"/>
    <property type="match status" value="1"/>
</dbReference>
<feature type="transmembrane region" description="Helical" evidence="1">
    <location>
        <begin position="341"/>
        <end position="363"/>
    </location>
</feature>
<name>A0ABV7CJ16_9GAMM</name>
<comment type="caution">
    <text evidence="2">The sequence shown here is derived from an EMBL/GenBank/DDBJ whole genome shotgun (WGS) entry which is preliminary data.</text>
</comment>
<protein>
    <submittedName>
        <fullName evidence="2">PepSY-associated TM helix domain-containing protein</fullName>
    </submittedName>
</protein>